<evidence type="ECO:0000256" key="4">
    <source>
        <dbReference type="ARBA" id="ARBA00023136"/>
    </source>
</evidence>
<dbReference type="KEGG" id="sfu:Sfum_0501"/>
<evidence type="ECO:0000256" key="2">
    <source>
        <dbReference type="ARBA" id="ARBA00022692"/>
    </source>
</evidence>
<dbReference type="InParanoid" id="A0LFJ9"/>
<proteinExistence type="predicted"/>
<evidence type="ECO:0000256" key="3">
    <source>
        <dbReference type="ARBA" id="ARBA00022989"/>
    </source>
</evidence>
<name>A0LFJ9_SYNFM</name>
<accession>A0LFJ9</accession>
<comment type="subcellular location">
    <subcellularLocation>
        <location evidence="1">Membrane</location>
        <topology evidence="1">Multi-pass membrane protein</topology>
    </subcellularLocation>
</comment>
<dbReference type="eggNOG" id="COG2020">
    <property type="taxonomic scope" value="Bacteria"/>
</dbReference>
<gene>
    <name evidence="6" type="ordered locus">Sfum_0501</name>
</gene>
<protein>
    <submittedName>
        <fullName evidence="6">Isoprenylcysteine carboxyl methyltransferase</fullName>
    </submittedName>
</protein>
<keyword evidence="2 5" id="KW-0812">Transmembrane</keyword>
<sequence length="209" mass="23414">MSLVLFLGIVALAWTRQWRTASIWSDYPVNADNVFVGLYILWLLVETPVAGRDADSEGKKTSDSATCLVYGTAQALTFLSALWFPSVWHSPNIAHFFGMGLFAAGGCCRLWAIRTLGKFYSHLVRTIPRHTIVDSGPYRFVRHPAYAGMLIANAGICIAFLNAVTLCIFLFALVPAILLRIRIEERVLFAIEGYSHFAQNRKRLFPGIW</sequence>
<keyword evidence="6" id="KW-0808">Transferase</keyword>
<dbReference type="STRING" id="335543.Sfum_0501"/>
<evidence type="ECO:0000313" key="6">
    <source>
        <dbReference type="EMBL" id="ABK16201.1"/>
    </source>
</evidence>
<dbReference type="OrthoDB" id="5293276at2"/>
<dbReference type="Pfam" id="PF04140">
    <property type="entry name" value="ICMT"/>
    <property type="match status" value="1"/>
</dbReference>
<keyword evidence="7" id="KW-1185">Reference proteome</keyword>
<keyword evidence="4 5" id="KW-0472">Membrane</keyword>
<dbReference type="InterPro" id="IPR007269">
    <property type="entry name" value="ICMT_MeTrfase"/>
</dbReference>
<feature type="transmembrane region" description="Helical" evidence="5">
    <location>
        <begin position="27"/>
        <end position="45"/>
    </location>
</feature>
<dbReference type="PANTHER" id="PTHR43847">
    <property type="entry name" value="BLL3993 PROTEIN"/>
    <property type="match status" value="1"/>
</dbReference>
<dbReference type="PANTHER" id="PTHR43847:SF1">
    <property type="entry name" value="BLL3993 PROTEIN"/>
    <property type="match status" value="1"/>
</dbReference>
<dbReference type="InterPro" id="IPR052527">
    <property type="entry name" value="Metal_cation-efflux_comp"/>
</dbReference>
<evidence type="ECO:0000256" key="5">
    <source>
        <dbReference type="SAM" id="Phobius"/>
    </source>
</evidence>
<feature type="transmembrane region" description="Helical" evidence="5">
    <location>
        <begin position="145"/>
        <end position="178"/>
    </location>
</feature>
<dbReference type="GO" id="GO:0032259">
    <property type="term" value="P:methylation"/>
    <property type="evidence" value="ECO:0007669"/>
    <property type="project" value="UniProtKB-KW"/>
</dbReference>
<keyword evidence="3 5" id="KW-1133">Transmembrane helix</keyword>
<evidence type="ECO:0000256" key="1">
    <source>
        <dbReference type="ARBA" id="ARBA00004141"/>
    </source>
</evidence>
<organism evidence="6 7">
    <name type="scientific">Syntrophobacter fumaroxidans (strain DSM 10017 / MPOB)</name>
    <dbReference type="NCBI Taxonomy" id="335543"/>
    <lineage>
        <taxon>Bacteria</taxon>
        <taxon>Pseudomonadati</taxon>
        <taxon>Thermodesulfobacteriota</taxon>
        <taxon>Syntrophobacteria</taxon>
        <taxon>Syntrophobacterales</taxon>
        <taxon>Syntrophobacteraceae</taxon>
        <taxon>Syntrophobacter</taxon>
    </lineage>
</organism>
<dbReference type="Gene3D" id="1.20.120.1630">
    <property type="match status" value="1"/>
</dbReference>
<dbReference type="GO" id="GO:0004671">
    <property type="term" value="F:protein C-terminal S-isoprenylcysteine carboxyl O-methyltransferase activity"/>
    <property type="evidence" value="ECO:0007669"/>
    <property type="project" value="InterPro"/>
</dbReference>
<dbReference type="Proteomes" id="UP000001784">
    <property type="component" value="Chromosome"/>
</dbReference>
<feature type="transmembrane region" description="Helical" evidence="5">
    <location>
        <begin position="65"/>
        <end position="87"/>
    </location>
</feature>
<keyword evidence="6" id="KW-0489">Methyltransferase</keyword>
<evidence type="ECO:0000313" key="7">
    <source>
        <dbReference type="Proteomes" id="UP000001784"/>
    </source>
</evidence>
<dbReference type="AlphaFoldDB" id="A0LFJ9"/>
<feature type="transmembrane region" description="Helical" evidence="5">
    <location>
        <begin position="93"/>
        <end position="112"/>
    </location>
</feature>
<dbReference type="GO" id="GO:0016020">
    <property type="term" value="C:membrane"/>
    <property type="evidence" value="ECO:0007669"/>
    <property type="project" value="UniProtKB-SubCell"/>
</dbReference>
<dbReference type="EMBL" id="CP000478">
    <property type="protein sequence ID" value="ABK16201.1"/>
    <property type="molecule type" value="Genomic_DNA"/>
</dbReference>
<reference evidence="6 7" key="1">
    <citation type="submission" date="2006-10" db="EMBL/GenBank/DDBJ databases">
        <title>Complete sequence of Syntrophobacter fumaroxidans MPOB.</title>
        <authorList>
            <consortium name="US DOE Joint Genome Institute"/>
            <person name="Copeland A."/>
            <person name="Lucas S."/>
            <person name="Lapidus A."/>
            <person name="Barry K."/>
            <person name="Detter J.C."/>
            <person name="Glavina del Rio T."/>
            <person name="Hammon N."/>
            <person name="Israni S."/>
            <person name="Pitluck S."/>
            <person name="Goltsman E.G."/>
            <person name="Martinez M."/>
            <person name="Schmutz J."/>
            <person name="Larimer F."/>
            <person name="Land M."/>
            <person name="Hauser L."/>
            <person name="Kyrpides N."/>
            <person name="Kim E."/>
            <person name="Boone D.R."/>
            <person name="Brockman F."/>
            <person name="Culley D."/>
            <person name="Ferry J."/>
            <person name="Gunsalus R."/>
            <person name="McInerney M.J."/>
            <person name="Morrison M."/>
            <person name="Plugge C."/>
            <person name="Rohlin L."/>
            <person name="Scholten J."/>
            <person name="Sieber J."/>
            <person name="Stams A.J.M."/>
            <person name="Worm P."/>
            <person name="Henstra A.M."/>
            <person name="Richardson P."/>
        </authorList>
    </citation>
    <scope>NUCLEOTIDE SEQUENCE [LARGE SCALE GENOMIC DNA]</scope>
    <source>
        <strain evidence="7">DSM 10017 / MPOB</strain>
    </source>
</reference>
<dbReference type="HOGENOM" id="CLU_065200_1_3_7"/>